<name>A0A222FKY1_9GAMM</name>
<evidence type="ECO:0000259" key="2">
    <source>
        <dbReference type="PROSITE" id="PS51352"/>
    </source>
</evidence>
<accession>A0A222FKY1</accession>
<dbReference type="Gene3D" id="3.40.30.10">
    <property type="entry name" value="Glutaredoxin"/>
    <property type="match status" value="1"/>
</dbReference>
<gene>
    <name evidence="3" type="ORF">CHH28_12365</name>
</gene>
<dbReference type="Pfam" id="PF08534">
    <property type="entry name" value="Redoxin"/>
    <property type="match status" value="1"/>
</dbReference>
<evidence type="ECO:0000313" key="4">
    <source>
        <dbReference type="Proteomes" id="UP000202440"/>
    </source>
</evidence>
<dbReference type="AlphaFoldDB" id="A0A222FKY1"/>
<keyword evidence="4" id="KW-1185">Reference proteome</keyword>
<reference evidence="3 4" key="1">
    <citation type="submission" date="2017-07" db="EMBL/GenBank/DDBJ databases">
        <title>Annotated genome sequence of Bacterioplanes sanyensis isolated from Red Sea.</title>
        <authorList>
            <person name="Rehman Z.U."/>
        </authorList>
    </citation>
    <scope>NUCLEOTIDE SEQUENCE [LARGE SCALE GENOMIC DNA]</scope>
    <source>
        <strain evidence="3 4">NV9</strain>
    </source>
</reference>
<dbReference type="Proteomes" id="UP000202440">
    <property type="component" value="Chromosome"/>
</dbReference>
<dbReference type="GO" id="GO:0016491">
    <property type="term" value="F:oxidoreductase activity"/>
    <property type="evidence" value="ECO:0007669"/>
    <property type="project" value="InterPro"/>
</dbReference>
<sequence length="155" mass="17597">MRYALLVLLMVISPAWAEQAAPDFTLPNLNGDGQVSLQQYRGKVVYVDFWASWCGPCRKSLPLLNELRNELQAQGFEVLAINLDDDAGDGLRFLERYPVDYPTLHDNNGDTPQRYGVRGMPTSYLIDRQGQLVAVHEGFKPSDMEKIRKKILDQL</sequence>
<dbReference type="SUPFAM" id="SSF52833">
    <property type="entry name" value="Thioredoxin-like"/>
    <property type="match status" value="1"/>
</dbReference>
<evidence type="ECO:0000256" key="1">
    <source>
        <dbReference type="SAM" id="SignalP"/>
    </source>
</evidence>
<dbReference type="PRINTS" id="PR00421">
    <property type="entry name" value="THIOREDOXIN"/>
</dbReference>
<dbReference type="PROSITE" id="PS51352">
    <property type="entry name" value="THIOREDOXIN_2"/>
    <property type="match status" value="1"/>
</dbReference>
<dbReference type="PANTHER" id="PTHR42852">
    <property type="entry name" value="THIOL:DISULFIDE INTERCHANGE PROTEIN DSBE"/>
    <property type="match status" value="1"/>
</dbReference>
<protein>
    <submittedName>
        <fullName evidence="3">Redoxin</fullName>
    </submittedName>
</protein>
<feature type="domain" description="Thioredoxin" evidence="2">
    <location>
        <begin position="15"/>
        <end position="155"/>
    </location>
</feature>
<dbReference type="CDD" id="cd02966">
    <property type="entry name" value="TlpA_like_family"/>
    <property type="match status" value="1"/>
</dbReference>
<dbReference type="RefSeq" id="WP_094060597.1">
    <property type="nucleotide sequence ID" value="NZ_CP022530.1"/>
</dbReference>
<dbReference type="InterPro" id="IPR036249">
    <property type="entry name" value="Thioredoxin-like_sf"/>
</dbReference>
<dbReference type="InterPro" id="IPR013766">
    <property type="entry name" value="Thioredoxin_domain"/>
</dbReference>
<dbReference type="PANTHER" id="PTHR42852:SF18">
    <property type="entry name" value="CHROMOSOME UNDETERMINED SCAFFOLD_47, WHOLE GENOME SHOTGUN SEQUENCE"/>
    <property type="match status" value="1"/>
</dbReference>
<proteinExistence type="predicted"/>
<feature type="signal peptide" evidence="1">
    <location>
        <begin position="1"/>
        <end position="17"/>
    </location>
</feature>
<feature type="chain" id="PRO_5012149197" evidence="1">
    <location>
        <begin position="18"/>
        <end position="155"/>
    </location>
</feature>
<dbReference type="KEGG" id="bsan:CHH28_12365"/>
<keyword evidence="1" id="KW-0732">Signal</keyword>
<evidence type="ECO:0000313" key="3">
    <source>
        <dbReference type="EMBL" id="ASP39419.1"/>
    </source>
</evidence>
<dbReference type="InterPro" id="IPR050553">
    <property type="entry name" value="Thioredoxin_ResA/DsbE_sf"/>
</dbReference>
<dbReference type="OrthoDB" id="9799347at2"/>
<organism evidence="3 4">
    <name type="scientific">Bacterioplanes sanyensis</name>
    <dbReference type="NCBI Taxonomy" id="1249553"/>
    <lineage>
        <taxon>Bacteria</taxon>
        <taxon>Pseudomonadati</taxon>
        <taxon>Pseudomonadota</taxon>
        <taxon>Gammaproteobacteria</taxon>
        <taxon>Oceanospirillales</taxon>
        <taxon>Oceanospirillaceae</taxon>
        <taxon>Bacterioplanes</taxon>
    </lineage>
</organism>
<dbReference type="InterPro" id="IPR013740">
    <property type="entry name" value="Redoxin"/>
</dbReference>
<dbReference type="EMBL" id="CP022530">
    <property type="protein sequence ID" value="ASP39419.1"/>
    <property type="molecule type" value="Genomic_DNA"/>
</dbReference>